<dbReference type="PIRSF" id="PIRSF006060">
    <property type="entry name" value="AA_transporter"/>
    <property type="match status" value="1"/>
</dbReference>
<dbReference type="InterPro" id="IPR004840">
    <property type="entry name" value="Amino_acid_permease_CS"/>
</dbReference>
<keyword evidence="2" id="KW-0813">Transport</keyword>
<evidence type="ECO:0000256" key="7">
    <source>
        <dbReference type="SAM" id="Phobius"/>
    </source>
</evidence>
<evidence type="ECO:0000256" key="3">
    <source>
        <dbReference type="ARBA" id="ARBA00022692"/>
    </source>
</evidence>
<feature type="transmembrane region" description="Helical" evidence="7">
    <location>
        <begin position="394"/>
        <end position="415"/>
    </location>
</feature>
<evidence type="ECO:0000256" key="6">
    <source>
        <dbReference type="SAM" id="MobiDB-lite"/>
    </source>
</evidence>
<dbReference type="OrthoDB" id="3257095at2759"/>
<proteinExistence type="predicted"/>
<feature type="transmembrane region" description="Helical" evidence="7">
    <location>
        <begin position="32"/>
        <end position="56"/>
    </location>
</feature>
<evidence type="ECO:0000313" key="9">
    <source>
        <dbReference type="Proteomes" id="UP000256645"/>
    </source>
</evidence>
<dbReference type="EMBL" id="PDLM01000016">
    <property type="protein sequence ID" value="RDW59900.1"/>
    <property type="molecule type" value="Genomic_DNA"/>
</dbReference>
<reference evidence="8 9" key="1">
    <citation type="journal article" date="2018" name="IMA Fungus">
        <title>IMA Genome-F 9: Draft genome sequence of Annulohypoxylon stygium, Aspergillus mulundensis, Berkeleyomyces basicola (syn. Thielaviopsis basicola), Ceratocystis smalleyi, two Cercospora beticola strains, Coleophoma cylindrospora, Fusarium fracticaudum, Phialophora cf. hyalina, and Morchella septimelata.</title>
        <authorList>
            <person name="Wingfield B.D."/>
            <person name="Bills G.F."/>
            <person name="Dong Y."/>
            <person name="Huang W."/>
            <person name="Nel W.J."/>
            <person name="Swalarsk-Parry B.S."/>
            <person name="Vaghefi N."/>
            <person name="Wilken P.M."/>
            <person name="An Z."/>
            <person name="de Beer Z.W."/>
            <person name="De Vos L."/>
            <person name="Chen L."/>
            <person name="Duong T.A."/>
            <person name="Gao Y."/>
            <person name="Hammerbacher A."/>
            <person name="Kikkert J.R."/>
            <person name="Li Y."/>
            <person name="Li H."/>
            <person name="Li K."/>
            <person name="Li Q."/>
            <person name="Liu X."/>
            <person name="Ma X."/>
            <person name="Naidoo K."/>
            <person name="Pethybridge S.J."/>
            <person name="Sun J."/>
            <person name="Steenkamp E.T."/>
            <person name="van der Nest M.A."/>
            <person name="van Wyk S."/>
            <person name="Wingfield M.J."/>
            <person name="Xiong C."/>
            <person name="Yue Q."/>
            <person name="Zhang X."/>
        </authorList>
    </citation>
    <scope>NUCLEOTIDE SEQUENCE [LARGE SCALE GENOMIC DNA]</scope>
    <source>
        <strain evidence="8 9">BP6252</strain>
    </source>
</reference>
<protein>
    <recommendedName>
        <fullName evidence="10">GABA permease</fullName>
    </recommendedName>
</protein>
<feature type="transmembrane region" description="Helical" evidence="7">
    <location>
        <begin position="161"/>
        <end position="181"/>
    </location>
</feature>
<organism evidence="8 9">
    <name type="scientific">Coleophoma cylindrospora</name>
    <dbReference type="NCBI Taxonomy" id="1849047"/>
    <lineage>
        <taxon>Eukaryota</taxon>
        <taxon>Fungi</taxon>
        <taxon>Dikarya</taxon>
        <taxon>Ascomycota</taxon>
        <taxon>Pezizomycotina</taxon>
        <taxon>Leotiomycetes</taxon>
        <taxon>Helotiales</taxon>
        <taxon>Dermateaceae</taxon>
        <taxon>Coleophoma</taxon>
    </lineage>
</organism>
<dbReference type="AlphaFoldDB" id="A0A3D8QE13"/>
<name>A0A3D8QE13_9HELO</name>
<evidence type="ECO:0000256" key="2">
    <source>
        <dbReference type="ARBA" id="ARBA00022448"/>
    </source>
</evidence>
<dbReference type="Proteomes" id="UP000256645">
    <property type="component" value="Unassembled WGS sequence"/>
</dbReference>
<feature type="transmembrane region" description="Helical" evidence="7">
    <location>
        <begin position="114"/>
        <end position="141"/>
    </location>
</feature>
<dbReference type="PANTHER" id="PTHR45649">
    <property type="entry name" value="AMINO-ACID PERMEASE BAT1"/>
    <property type="match status" value="1"/>
</dbReference>
<accession>A0A3D8QE13</accession>
<dbReference type="GO" id="GO:0016020">
    <property type="term" value="C:membrane"/>
    <property type="evidence" value="ECO:0007669"/>
    <property type="project" value="UniProtKB-SubCell"/>
</dbReference>
<dbReference type="Pfam" id="PF13520">
    <property type="entry name" value="AA_permease_2"/>
    <property type="match status" value="1"/>
</dbReference>
<dbReference type="STRING" id="1849047.A0A3D8QE13"/>
<feature type="transmembrane region" description="Helical" evidence="7">
    <location>
        <begin position="315"/>
        <end position="337"/>
    </location>
</feature>
<dbReference type="Gene3D" id="1.20.1740.10">
    <property type="entry name" value="Amino acid/polyamine transporter I"/>
    <property type="match status" value="1"/>
</dbReference>
<evidence type="ECO:0000256" key="1">
    <source>
        <dbReference type="ARBA" id="ARBA00004141"/>
    </source>
</evidence>
<dbReference type="PANTHER" id="PTHR45649:SF8">
    <property type="entry name" value="PERMEASE, PUTATIVE-RELATED"/>
    <property type="match status" value="1"/>
</dbReference>
<feature type="region of interest" description="Disordered" evidence="6">
    <location>
        <begin position="515"/>
        <end position="534"/>
    </location>
</feature>
<feature type="transmembrane region" description="Helical" evidence="7">
    <location>
        <begin position="471"/>
        <end position="490"/>
    </location>
</feature>
<keyword evidence="3 7" id="KW-0812">Transmembrane</keyword>
<comment type="caution">
    <text evidence="8">The sequence shown here is derived from an EMBL/GenBank/DDBJ whole genome shotgun (WGS) entry which is preliminary data.</text>
</comment>
<gene>
    <name evidence="8" type="ORF">BP6252_12987</name>
</gene>
<sequence length="534" mass="57560">MAEHDGKVFSGHVAEDNTLANLGYEPELKREFGLVGMLGFSFSIVTCWSALGGVLVTGVNAGGPPVMIWGWIGISCVSLCVAYSMAEMCSEYPVAGGQYSWVYILSPKSIRRQFSYITGWFMIIGILAMGATNSFICANFILGQANLVNPSYTIERWHTVLVAYTVTLVAAFINMWGARLLDKISKGALIFNVVSFIVTIVTILACNTNKSSASFVFRDFQNFTGFGTSMAGIIGILQPAFGMCCYDAPAHMTEEIKDASKQAPRAMVMSVWMGAVTGFIFLVAVCFCIGDITQVADTPTLVPLIQIYFNSTQSNAASCVLASLIVVIDIGCANALLAEGARSLYAFARDNGLPFSKFISKVESKHQVPVVAILLGTVVQMAFNSIYFGTVTGFNTVIAIATEGFYLSYAMPLLVRLISYFSGTHKQLSGPWAMKPLVSVVVNLVGASYLLFACITFNFPSTYPVTPDNMNYTSAAIGVIMFIAAITWFTTAHKRFSGPQVDGVVDMIVAQPMRGNDSDGEVVGKETINKSSGQ</sequence>
<feature type="transmembrane region" description="Helical" evidence="7">
    <location>
        <begin position="368"/>
        <end position="388"/>
    </location>
</feature>
<comment type="subcellular location">
    <subcellularLocation>
        <location evidence="1">Membrane</location>
        <topology evidence="1">Multi-pass membrane protein</topology>
    </subcellularLocation>
</comment>
<feature type="transmembrane region" description="Helical" evidence="7">
    <location>
        <begin position="267"/>
        <end position="295"/>
    </location>
</feature>
<evidence type="ECO:0008006" key="10">
    <source>
        <dbReference type="Google" id="ProtNLM"/>
    </source>
</evidence>
<dbReference type="PROSITE" id="PS00218">
    <property type="entry name" value="AMINO_ACID_PERMEASE_1"/>
    <property type="match status" value="1"/>
</dbReference>
<keyword evidence="9" id="KW-1185">Reference proteome</keyword>
<keyword evidence="4 7" id="KW-1133">Transmembrane helix</keyword>
<dbReference type="GO" id="GO:0006865">
    <property type="term" value="P:amino acid transport"/>
    <property type="evidence" value="ECO:0007669"/>
    <property type="project" value="InterPro"/>
</dbReference>
<feature type="transmembrane region" description="Helical" evidence="7">
    <location>
        <begin position="436"/>
        <end position="459"/>
    </location>
</feature>
<evidence type="ECO:0000313" key="8">
    <source>
        <dbReference type="EMBL" id="RDW59900.1"/>
    </source>
</evidence>
<feature type="transmembrane region" description="Helical" evidence="7">
    <location>
        <begin position="188"/>
        <end position="205"/>
    </location>
</feature>
<feature type="transmembrane region" description="Helical" evidence="7">
    <location>
        <begin position="68"/>
        <end position="86"/>
    </location>
</feature>
<evidence type="ECO:0000256" key="4">
    <source>
        <dbReference type="ARBA" id="ARBA00022989"/>
    </source>
</evidence>
<feature type="transmembrane region" description="Helical" evidence="7">
    <location>
        <begin position="225"/>
        <end position="246"/>
    </location>
</feature>
<evidence type="ECO:0000256" key="5">
    <source>
        <dbReference type="ARBA" id="ARBA00023136"/>
    </source>
</evidence>
<dbReference type="InterPro" id="IPR002293">
    <property type="entry name" value="AA/rel_permease1"/>
</dbReference>
<keyword evidence="5 7" id="KW-0472">Membrane</keyword>
<dbReference type="GO" id="GO:0022857">
    <property type="term" value="F:transmembrane transporter activity"/>
    <property type="evidence" value="ECO:0007669"/>
    <property type="project" value="InterPro"/>
</dbReference>